<dbReference type="GO" id="GO:0005634">
    <property type="term" value="C:nucleus"/>
    <property type="evidence" value="ECO:0007669"/>
    <property type="project" value="TreeGrafter"/>
</dbReference>
<organism evidence="6 7">
    <name type="scientific">Diplogelasinospora grovesii</name>
    <dbReference type="NCBI Taxonomy" id="303347"/>
    <lineage>
        <taxon>Eukaryota</taxon>
        <taxon>Fungi</taxon>
        <taxon>Dikarya</taxon>
        <taxon>Ascomycota</taxon>
        <taxon>Pezizomycotina</taxon>
        <taxon>Sordariomycetes</taxon>
        <taxon>Sordariomycetidae</taxon>
        <taxon>Sordariales</taxon>
        <taxon>Diplogelasinosporaceae</taxon>
        <taxon>Diplogelasinospora</taxon>
    </lineage>
</organism>
<sequence length="936" mass="101377">MSQAENLDGGRLNKRRSHGEPDDTTGPNSPRKRTRLLIAPWGSSPAAHGGSSEAVHLGELVVVLELPGGGTFVDTLTRWSTRERRHPGEHLCPEDIDADCLIQDLRAKAGFDLTASDLVLAADIGRPGVDQKNCVIENGGSLRRVLMNACRLGLSKSPEFGDWVLPFRFIRHHKVAVSEADGVAIRTHPAWSAKQQEQEEPGARAASAPDNDTPADSQAGNGRGSTSDLDPDIYGISPRPDRTETGATVEPPSAESNGQNSPRQLPEAGPKEPRAEANDIGTVTSKAEGDYHQSDDHQDGSDDEPLVPPFCAVVTKSGKDADADISGDASRIFKTRCEASDSDRPKDGQQDDVLPDLDNDSDVQYLFERSSVVAACDQAEPGSYGDGLGEEGDECDGVDPLRDLRAELRAVDDLERWAATCQFFCHDEARTAHDQGVKLLGTTLRLRPHQMEAVYALLQRSFGGHLDGGIVALDTGLGKTIVSLAAVAAMRLVELNWAEVRRERARAAQDAGAATHRRHNNPGIAEPCPSGNPWSIECCCVAGSLGSKIAHQLGPGPSFVLTPSSVAGQFAREAARYLDEQVGPPRSDDNQCDPDRIPFVDVIDLSTHSTLTPNVRNDILTDFVRARPVYAAPKKGHQQAAPPLVPGSGSEMGYTPDQVSQLLFKHRLIVISSSPTSLSAKGGDRNCFAQTYNLEQQQRKSSRPYLAAWAVAPRFVILDEFHLVKDKTTVVYKTLHEVRSRVSSGNRFKLAALSATPISVSLQRSLNAVLSLIVPPDQLDLFYNAAQTIDLAAKTGVPKDVDRYNEAIGVCCDLLKGVMTLRTTTDLFHGEVLLPLPALNSKRIPCKSARASEDDFQRKVGELTTAWRQAAYAKLKKQSAASDAALQDRFFQFARFNSSFTLTLWLASFPGIVDLPDELSSNPGAWLNRDTMDDAV</sequence>
<evidence type="ECO:0000256" key="3">
    <source>
        <dbReference type="ARBA" id="ARBA00022840"/>
    </source>
</evidence>
<dbReference type="EMBL" id="MU854075">
    <property type="protein sequence ID" value="KAK3933762.1"/>
    <property type="molecule type" value="Genomic_DNA"/>
</dbReference>
<evidence type="ECO:0000313" key="6">
    <source>
        <dbReference type="EMBL" id="KAK3933762.1"/>
    </source>
</evidence>
<feature type="domain" description="Helicase ATP-binding" evidence="5">
    <location>
        <begin position="442"/>
        <end position="782"/>
    </location>
</feature>
<feature type="region of interest" description="Disordered" evidence="4">
    <location>
        <begin position="336"/>
        <end position="358"/>
    </location>
</feature>
<dbReference type="Proteomes" id="UP001303473">
    <property type="component" value="Unassembled WGS sequence"/>
</dbReference>
<gene>
    <name evidence="6" type="ORF">QBC46DRAFT_359467</name>
</gene>
<keyword evidence="1" id="KW-0547">Nucleotide-binding</keyword>
<dbReference type="GO" id="GO:0008094">
    <property type="term" value="F:ATP-dependent activity, acting on DNA"/>
    <property type="evidence" value="ECO:0007669"/>
    <property type="project" value="TreeGrafter"/>
</dbReference>
<proteinExistence type="predicted"/>
<protein>
    <recommendedName>
        <fullName evidence="5">Helicase ATP-binding domain-containing protein</fullName>
    </recommendedName>
</protein>
<feature type="non-terminal residue" evidence="6">
    <location>
        <position position="936"/>
    </location>
</feature>
<dbReference type="GO" id="GO:0005524">
    <property type="term" value="F:ATP binding"/>
    <property type="evidence" value="ECO:0007669"/>
    <property type="project" value="UniProtKB-KW"/>
</dbReference>
<feature type="region of interest" description="Disordered" evidence="4">
    <location>
        <begin position="190"/>
        <end position="309"/>
    </location>
</feature>
<evidence type="ECO:0000259" key="5">
    <source>
        <dbReference type="SMART" id="SM00487"/>
    </source>
</evidence>
<evidence type="ECO:0000256" key="2">
    <source>
        <dbReference type="ARBA" id="ARBA00022801"/>
    </source>
</evidence>
<keyword evidence="3" id="KW-0067">ATP-binding</keyword>
<reference evidence="7" key="1">
    <citation type="journal article" date="2023" name="Mol. Phylogenet. Evol.">
        <title>Genome-scale phylogeny and comparative genomics of the fungal order Sordariales.</title>
        <authorList>
            <person name="Hensen N."/>
            <person name="Bonometti L."/>
            <person name="Westerberg I."/>
            <person name="Brannstrom I.O."/>
            <person name="Guillou S."/>
            <person name="Cros-Aarteil S."/>
            <person name="Calhoun S."/>
            <person name="Haridas S."/>
            <person name="Kuo A."/>
            <person name="Mondo S."/>
            <person name="Pangilinan J."/>
            <person name="Riley R."/>
            <person name="LaButti K."/>
            <person name="Andreopoulos B."/>
            <person name="Lipzen A."/>
            <person name="Chen C."/>
            <person name="Yan M."/>
            <person name="Daum C."/>
            <person name="Ng V."/>
            <person name="Clum A."/>
            <person name="Steindorff A."/>
            <person name="Ohm R.A."/>
            <person name="Martin F."/>
            <person name="Silar P."/>
            <person name="Natvig D.O."/>
            <person name="Lalanne C."/>
            <person name="Gautier V."/>
            <person name="Ament-Velasquez S.L."/>
            <person name="Kruys A."/>
            <person name="Hutchinson M.I."/>
            <person name="Powell A.J."/>
            <person name="Barry K."/>
            <person name="Miller A.N."/>
            <person name="Grigoriev I.V."/>
            <person name="Debuchy R."/>
            <person name="Gladieux P."/>
            <person name="Hiltunen Thoren M."/>
            <person name="Johannesson H."/>
        </authorList>
    </citation>
    <scope>NUCLEOTIDE SEQUENCE [LARGE SCALE GENOMIC DNA]</scope>
    <source>
        <strain evidence="7">CBS 340.73</strain>
    </source>
</reference>
<dbReference type="GO" id="GO:0016787">
    <property type="term" value="F:hydrolase activity"/>
    <property type="evidence" value="ECO:0007669"/>
    <property type="project" value="UniProtKB-KW"/>
</dbReference>
<keyword evidence="2" id="KW-0378">Hydrolase</keyword>
<evidence type="ECO:0000256" key="4">
    <source>
        <dbReference type="SAM" id="MobiDB-lite"/>
    </source>
</evidence>
<evidence type="ECO:0000256" key="1">
    <source>
        <dbReference type="ARBA" id="ARBA00022741"/>
    </source>
</evidence>
<dbReference type="InterPro" id="IPR014001">
    <property type="entry name" value="Helicase_ATP-bd"/>
</dbReference>
<comment type="caution">
    <text evidence="6">The sequence shown here is derived from an EMBL/GenBank/DDBJ whole genome shotgun (WGS) entry which is preliminary data.</text>
</comment>
<dbReference type="PANTHER" id="PTHR45626">
    <property type="entry name" value="TRANSCRIPTION TERMINATION FACTOR 2-RELATED"/>
    <property type="match status" value="1"/>
</dbReference>
<dbReference type="InterPro" id="IPR027417">
    <property type="entry name" value="P-loop_NTPase"/>
</dbReference>
<keyword evidence="7" id="KW-1185">Reference proteome</keyword>
<accession>A0AAN6MXL1</accession>
<dbReference type="AlphaFoldDB" id="A0AAN6MXL1"/>
<feature type="region of interest" description="Disordered" evidence="4">
    <location>
        <begin position="1"/>
        <end position="32"/>
    </location>
</feature>
<dbReference type="GO" id="GO:0006281">
    <property type="term" value="P:DNA repair"/>
    <property type="evidence" value="ECO:0007669"/>
    <property type="project" value="TreeGrafter"/>
</dbReference>
<name>A0AAN6MXL1_9PEZI</name>
<feature type="compositionally biased region" description="Polar residues" evidence="4">
    <location>
        <begin position="254"/>
        <end position="263"/>
    </location>
</feature>
<dbReference type="InterPro" id="IPR050628">
    <property type="entry name" value="SNF2_RAD54_helicase_TF"/>
</dbReference>
<dbReference type="SMART" id="SM00487">
    <property type="entry name" value="DEXDc"/>
    <property type="match status" value="1"/>
</dbReference>
<feature type="compositionally biased region" description="Basic and acidic residues" evidence="4">
    <location>
        <begin position="287"/>
        <end position="300"/>
    </location>
</feature>
<dbReference type="SUPFAM" id="SSF52540">
    <property type="entry name" value="P-loop containing nucleoside triphosphate hydrolases"/>
    <property type="match status" value="1"/>
</dbReference>
<feature type="compositionally biased region" description="Polar residues" evidence="4">
    <location>
        <begin position="214"/>
        <end position="228"/>
    </location>
</feature>
<dbReference type="Gene3D" id="3.40.50.300">
    <property type="entry name" value="P-loop containing nucleotide triphosphate hydrolases"/>
    <property type="match status" value="1"/>
</dbReference>
<feature type="compositionally biased region" description="Basic and acidic residues" evidence="4">
    <location>
        <begin position="336"/>
        <end position="349"/>
    </location>
</feature>
<evidence type="ECO:0000313" key="7">
    <source>
        <dbReference type="Proteomes" id="UP001303473"/>
    </source>
</evidence>